<proteinExistence type="predicted"/>
<evidence type="ECO:0000313" key="1">
    <source>
        <dbReference type="EMBL" id="KKN78841.1"/>
    </source>
</evidence>
<protein>
    <submittedName>
        <fullName evidence="1">Uncharacterized protein</fullName>
    </submittedName>
</protein>
<accession>A0A0F9VZM5</accession>
<comment type="caution">
    <text evidence="1">The sequence shown here is derived from an EMBL/GenBank/DDBJ whole genome shotgun (WGS) entry which is preliminary data.</text>
</comment>
<dbReference type="AlphaFoldDB" id="A0A0F9VZM5"/>
<organism evidence="1">
    <name type="scientific">marine sediment metagenome</name>
    <dbReference type="NCBI Taxonomy" id="412755"/>
    <lineage>
        <taxon>unclassified sequences</taxon>
        <taxon>metagenomes</taxon>
        <taxon>ecological metagenomes</taxon>
    </lineage>
</organism>
<sequence>MREGIASDKKGRINMVINANTTDQTVEFVPTSQREAFELGDVFGKRNHKRTVTSTNWKEEKAEMIISVGVWEIWRMLNDENPNT</sequence>
<reference evidence="1" key="1">
    <citation type="journal article" date="2015" name="Nature">
        <title>Complex archaea that bridge the gap between prokaryotes and eukaryotes.</title>
        <authorList>
            <person name="Spang A."/>
            <person name="Saw J.H."/>
            <person name="Jorgensen S.L."/>
            <person name="Zaremba-Niedzwiedzka K."/>
            <person name="Martijn J."/>
            <person name="Lind A.E."/>
            <person name="van Eijk R."/>
            <person name="Schleper C."/>
            <person name="Guy L."/>
            <person name="Ettema T.J."/>
        </authorList>
    </citation>
    <scope>NUCLEOTIDE SEQUENCE</scope>
</reference>
<name>A0A0F9VZM5_9ZZZZ</name>
<dbReference type="EMBL" id="LAZR01000256">
    <property type="protein sequence ID" value="KKN78841.1"/>
    <property type="molecule type" value="Genomic_DNA"/>
</dbReference>
<gene>
    <name evidence="1" type="ORF">LCGC14_0346130</name>
</gene>